<proteinExistence type="predicted"/>
<organism evidence="2 3">
    <name type="scientific">Krasilnikovia cinnamomea</name>
    <dbReference type="NCBI Taxonomy" id="349313"/>
    <lineage>
        <taxon>Bacteria</taxon>
        <taxon>Bacillati</taxon>
        <taxon>Actinomycetota</taxon>
        <taxon>Actinomycetes</taxon>
        <taxon>Micromonosporales</taxon>
        <taxon>Micromonosporaceae</taxon>
        <taxon>Krasilnikovia</taxon>
    </lineage>
</organism>
<evidence type="ECO:0000313" key="2">
    <source>
        <dbReference type="EMBL" id="RZU46599.1"/>
    </source>
</evidence>
<dbReference type="EMBL" id="SHKY01000002">
    <property type="protein sequence ID" value="RZU46599.1"/>
    <property type="molecule type" value="Genomic_DNA"/>
</dbReference>
<dbReference type="Proteomes" id="UP000292564">
    <property type="component" value="Unassembled WGS sequence"/>
</dbReference>
<comment type="caution">
    <text evidence="2">The sequence shown here is derived from an EMBL/GenBank/DDBJ whole genome shotgun (WGS) entry which is preliminary data.</text>
</comment>
<evidence type="ECO:0008006" key="4">
    <source>
        <dbReference type="Google" id="ProtNLM"/>
    </source>
</evidence>
<keyword evidence="3" id="KW-1185">Reference proteome</keyword>
<gene>
    <name evidence="2" type="ORF">EV385_6674</name>
</gene>
<sequence>MRAHTTRVLSLAAAGAAAAVALLGLSGCGAEHEAAAAAQPAAVQAAGAQEAGNVQAAPVGAGPEATFIAATAAHLCTVQSTVYDDPKAMADAYQATPDYPGLTKAQVTAFQQKLTSDSAFAKQLSTNLQQTCKPGS</sequence>
<feature type="signal peptide" evidence="1">
    <location>
        <begin position="1"/>
        <end position="18"/>
    </location>
</feature>
<feature type="chain" id="PRO_5039643305" description="Hemophore-related protein" evidence="1">
    <location>
        <begin position="19"/>
        <end position="136"/>
    </location>
</feature>
<evidence type="ECO:0000256" key="1">
    <source>
        <dbReference type="SAM" id="SignalP"/>
    </source>
</evidence>
<name>A0A4Q7Z9Y7_9ACTN</name>
<keyword evidence="1" id="KW-0732">Signal</keyword>
<reference evidence="2 3" key="1">
    <citation type="submission" date="2019-02" db="EMBL/GenBank/DDBJ databases">
        <title>Sequencing the genomes of 1000 actinobacteria strains.</title>
        <authorList>
            <person name="Klenk H.-P."/>
        </authorList>
    </citation>
    <scope>NUCLEOTIDE SEQUENCE [LARGE SCALE GENOMIC DNA]</scope>
    <source>
        <strain evidence="2 3">DSM 45162</strain>
    </source>
</reference>
<evidence type="ECO:0000313" key="3">
    <source>
        <dbReference type="Proteomes" id="UP000292564"/>
    </source>
</evidence>
<dbReference type="OrthoDB" id="5198258at2"/>
<protein>
    <recommendedName>
        <fullName evidence="4">Hemophore-related protein</fullName>
    </recommendedName>
</protein>
<dbReference type="RefSeq" id="WP_130513793.1">
    <property type="nucleotide sequence ID" value="NZ_SHKY01000002.1"/>
</dbReference>
<dbReference type="AlphaFoldDB" id="A0A4Q7Z9Y7"/>
<dbReference type="PROSITE" id="PS51257">
    <property type="entry name" value="PROKAR_LIPOPROTEIN"/>
    <property type="match status" value="1"/>
</dbReference>
<accession>A0A4Q7Z9Y7</accession>